<accession>A0ABR3SN56</accession>
<proteinExistence type="predicted"/>
<sequence>MCGDISWERLHEIAFSTFEHDPEEYTLHFHRDSFRDPTAAGKPRMIQNLWAAGMYHGVALRIRGDRTFVIYAHFVKKT</sequence>
<evidence type="ECO:0000313" key="1">
    <source>
        <dbReference type="EMBL" id="KAL1624286.1"/>
    </source>
</evidence>
<keyword evidence="2" id="KW-1185">Reference proteome</keyword>
<reference evidence="1 2" key="1">
    <citation type="submission" date="2024-02" db="EMBL/GenBank/DDBJ databases">
        <title>De novo assembly and annotation of 12 fungi associated with fruit tree decline syndrome in Ontario, Canada.</title>
        <authorList>
            <person name="Sulman M."/>
            <person name="Ellouze W."/>
            <person name="Ilyukhin E."/>
        </authorList>
    </citation>
    <scope>NUCLEOTIDE SEQUENCE [LARGE SCALE GENOMIC DNA]</scope>
    <source>
        <strain evidence="1 2">M1-105</strain>
    </source>
</reference>
<gene>
    <name evidence="1" type="ORF">SLS56_007906</name>
</gene>
<evidence type="ECO:0000313" key="2">
    <source>
        <dbReference type="Proteomes" id="UP001521116"/>
    </source>
</evidence>
<dbReference type="EMBL" id="JAJVDC020000109">
    <property type="protein sequence ID" value="KAL1624286.1"/>
    <property type="molecule type" value="Genomic_DNA"/>
</dbReference>
<dbReference type="Proteomes" id="UP001521116">
    <property type="component" value="Unassembled WGS sequence"/>
</dbReference>
<comment type="caution">
    <text evidence="1">The sequence shown here is derived from an EMBL/GenBank/DDBJ whole genome shotgun (WGS) entry which is preliminary data.</text>
</comment>
<name>A0ABR3SN56_9PEZI</name>
<organism evidence="1 2">
    <name type="scientific">Neofusicoccum ribis</name>
    <dbReference type="NCBI Taxonomy" id="45134"/>
    <lineage>
        <taxon>Eukaryota</taxon>
        <taxon>Fungi</taxon>
        <taxon>Dikarya</taxon>
        <taxon>Ascomycota</taxon>
        <taxon>Pezizomycotina</taxon>
        <taxon>Dothideomycetes</taxon>
        <taxon>Dothideomycetes incertae sedis</taxon>
        <taxon>Botryosphaeriales</taxon>
        <taxon>Botryosphaeriaceae</taxon>
        <taxon>Neofusicoccum</taxon>
    </lineage>
</organism>
<protein>
    <submittedName>
        <fullName evidence="1">Uncharacterized protein</fullName>
    </submittedName>
</protein>